<feature type="domain" description="Peptidase M20 dimerisation" evidence="8">
    <location>
        <begin position="291"/>
        <end position="453"/>
    </location>
</feature>
<evidence type="ECO:0000256" key="6">
    <source>
        <dbReference type="PIRSR" id="PIRSR037217-1"/>
    </source>
</evidence>
<feature type="binding site" evidence="7">
    <location>
        <position position="561"/>
    </location>
    <ligand>
        <name>Zn(2+)</name>
        <dbReference type="ChEBI" id="CHEBI:29105"/>
        <label>1</label>
    </ligand>
</feature>
<dbReference type="GO" id="GO:0046872">
    <property type="term" value="F:metal ion binding"/>
    <property type="evidence" value="ECO:0007669"/>
    <property type="project" value="UniProtKB-KW"/>
</dbReference>
<keyword evidence="2" id="KW-0645">Protease</keyword>
<accession>A0A165FH47</accession>
<feature type="binding site" evidence="7">
    <location>
        <position position="210"/>
    </location>
    <ligand>
        <name>Zn(2+)</name>
        <dbReference type="ChEBI" id="CHEBI:29105"/>
        <label>2</label>
    </ligand>
</feature>
<evidence type="ECO:0000313" key="9">
    <source>
        <dbReference type="EMBL" id="KZT56739.1"/>
    </source>
</evidence>
<feature type="binding site" evidence="7">
    <location>
        <position position="273"/>
    </location>
    <ligand>
        <name>Zn(2+)</name>
        <dbReference type="ChEBI" id="CHEBI:29105"/>
        <label>2</label>
    </ligand>
</feature>
<evidence type="ECO:0000259" key="8">
    <source>
        <dbReference type="Pfam" id="PF07687"/>
    </source>
</evidence>
<feature type="binding site" evidence="7">
    <location>
        <position position="175"/>
    </location>
    <ligand>
        <name>Zn(2+)</name>
        <dbReference type="ChEBI" id="CHEBI:29105"/>
        <label>2</label>
    </ligand>
</feature>
<proteinExistence type="inferred from homology"/>
<dbReference type="InParanoid" id="A0A165FH47"/>
<feature type="binding site" evidence="7">
    <location>
        <position position="245"/>
    </location>
    <ligand>
        <name>Zn(2+)</name>
        <dbReference type="ChEBI" id="CHEBI:29105"/>
        <label>1</label>
    </ligand>
</feature>
<dbReference type="AlphaFoldDB" id="A0A165FH47"/>
<sequence length="592" mass="65150">MNLPIFNGSLFLDIRAIPLLYLLYLEISFFCGGKVFQTFDRWSDAVQGTEWYLETFHPVVLDNAPNCLQPDLLVPSNTDFLNAIYKDFADEVFQNKSAGLLGAAVQIETESYDDLGEVDEDERWEQKYGPFHQWLEGAFPYVYKTLKVEKVNTWGLVYTWQGSDASLKPIVLAAHQDTVPVDRKTISQWVHPPFSGHYDGEYIWGRGTCDDKEQLIGALIALELLAKHDFKPTRTVVLASGFDEEISGMHGARTIGEFLLERYGENGIAFIIDEGAGYGDLLGRTVAVPAIGERGHVDVKVQVNYQGGHSSVPPRNTGIDILADMVHTLNLNPPKPLLSQKNPFYGTLQCLAAYSPDLPLSVRKDIIRSSSSAPALQRVTSWVLGLPSGPLSPLGGTLIRTTQASTVIQGGVKVNALPEQAYALINHRIVVGSSVAETQNRITTLLTPRAEAYNLSLSAFGQSVIPYESKAGEVFIDEAFSPGLEPAPVTPKAAEWALFGGTIRAEFAQRGAPLAGEEQGDIVVAPGVMNVNTDTRHYWPLTKNIFRYAHLDPKGMYNGLHTINEAITLDNFLGHVRFMSLLVLNADEARAF</sequence>
<evidence type="ECO:0000256" key="7">
    <source>
        <dbReference type="PIRSR" id="PIRSR037217-2"/>
    </source>
</evidence>
<evidence type="ECO:0000313" key="10">
    <source>
        <dbReference type="Proteomes" id="UP000076842"/>
    </source>
</evidence>
<dbReference type="GO" id="GO:0051603">
    <property type="term" value="P:proteolysis involved in protein catabolic process"/>
    <property type="evidence" value="ECO:0007669"/>
    <property type="project" value="TreeGrafter"/>
</dbReference>
<dbReference type="FunFam" id="3.40.630.10:FF:000027">
    <property type="entry name" value="N-fatty-acyl-amino acid synthase/hydrolase PM20D1"/>
    <property type="match status" value="1"/>
</dbReference>
<dbReference type="Pfam" id="PF07687">
    <property type="entry name" value="M20_dimer"/>
    <property type="match status" value="1"/>
</dbReference>
<dbReference type="EMBL" id="KV423973">
    <property type="protein sequence ID" value="KZT56739.1"/>
    <property type="molecule type" value="Genomic_DNA"/>
</dbReference>
<dbReference type="CDD" id="cd05674">
    <property type="entry name" value="M20_yscS"/>
    <property type="match status" value="1"/>
</dbReference>
<dbReference type="InterPro" id="IPR011650">
    <property type="entry name" value="Peptidase_M20_dimer"/>
</dbReference>
<protein>
    <submittedName>
        <fullName evidence="9">Carboxypeptidase S</fullName>
    </submittedName>
</protein>
<dbReference type="GO" id="GO:0000328">
    <property type="term" value="C:fungal-type vacuole lumen"/>
    <property type="evidence" value="ECO:0007669"/>
    <property type="project" value="TreeGrafter"/>
</dbReference>
<dbReference type="SUPFAM" id="SSF55031">
    <property type="entry name" value="Bacterial exopeptidase dimerisation domain"/>
    <property type="match status" value="1"/>
</dbReference>
<dbReference type="Pfam" id="PF01546">
    <property type="entry name" value="Peptidase_M20"/>
    <property type="match status" value="1"/>
</dbReference>
<feature type="active site" description="Proton acceptor" evidence="6">
    <location>
        <position position="244"/>
    </location>
</feature>
<keyword evidence="9" id="KW-0121">Carboxypeptidase</keyword>
<dbReference type="Gene3D" id="3.30.70.360">
    <property type="match status" value="1"/>
</dbReference>
<dbReference type="PANTHER" id="PTHR45962">
    <property type="entry name" value="N-FATTY-ACYL-AMINO ACID SYNTHASE/HYDROLASE PM20D1"/>
    <property type="match status" value="1"/>
</dbReference>
<evidence type="ECO:0000256" key="1">
    <source>
        <dbReference type="ARBA" id="ARBA00006247"/>
    </source>
</evidence>
<dbReference type="PANTHER" id="PTHR45962:SF1">
    <property type="entry name" value="N-FATTY-ACYL-AMINO ACID SYNTHASE_HYDROLASE PM20D1"/>
    <property type="match status" value="1"/>
</dbReference>
<dbReference type="Gene3D" id="3.40.630.10">
    <property type="entry name" value="Zn peptidases"/>
    <property type="match status" value="1"/>
</dbReference>
<reference evidence="9 10" key="1">
    <citation type="journal article" date="2016" name="Mol. Biol. Evol.">
        <title>Comparative Genomics of Early-Diverging Mushroom-Forming Fungi Provides Insights into the Origins of Lignocellulose Decay Capabilities.</title>
        <authorList>
            <person name="Nagy L.G."/>
            <person name="Riley R."/>
            <person name="Tritt A."/>
            <person name="Adam C."/>
            <person name="Daum C."/>
            <person name="Floudas D."/>
            <person name="Sun H."/>
            <person name="Yadav J.S."/>
            <person name="Pangilinan J."/>
            <person name="Larsson K.H."/>
            <person name="Matsuura K."/>
            <person name="Barry K."/>
            <person name="Labutti K."/>
            <person name="Kuo R."/>
            <person name="Ohm R.A."/>
            <person name="Bhattacharya S.S."/>
            <person name="Shirouzu T."/>
            <person name="Yoshinaga Y."/>
            <person name="Martin F.M."/>
            <person name="Grigoriev I.V."/>
            <person name="Hibbett D.S."/>
        </authorList>
    </citation>
    <scope>NUCLEOTIDE SEQUENCE [LARGE SCALE GENOMIC DNA]</scope>
    <source>
        <strain evidence="9 10">HHB12733</strain>
    </source>
</reference>
<feature type="binding site" evidence="7">
    <location>
        <position position="210"/>
    </location>
    <ligand>
        <name>Zn(2+)</name>
        <dbReference type="ChEBI" id="CHEBI:29105"/>
        <label>1</label>
    </ligand>
</feature>
<keyword evidence="4" id="KW-0378">Hydrolase</keyword>
<dbReference type="SUPFAM" id="SSF53187">
    <property type="entry name" value="Zn-dependent exopeptidases"/>
    <property type="match status" value="1"/>
</dbReference>
<dbReference type="STRING" id="1353952.A0A165FH47"/>
<keyword evidence="10" id="KW-1185">Reference proteome</keyword>
<evidence type="ECO:0000256" key="4">
    <source>
        <dbReference type="ARBA" id="ARBA00022801"/>
    </source>
</evidence>
<dbReference type="GO" id="GO:0004181">
    <property type="term" value="F:metallocarboxypeptidase activity"/>
    <property type="evidence" value="ECO:0007669"/>
    <property type="project" value="InterPro"/>
</dbReference>
<organism evidence="9 10">
    <name type="scientific">Calocera cornea HHB12733</name>
    <dbReference type="NCBI Taxonomy" id="1353952"/>
    <lineage>
        <taxon>Eukaryota</taxon>
        <taxon>Fungi</taxon>
        <taxon>Dikarya</taxon>
        <taxon>Basidiomycota</taxon>
        <taxon>Agaricomycotina</taxon>
        <taxon>Dacrymycetes</taxon>
        <taxon>Dacrymycetales</taxon>
        <taxon>Dacrymycetaceae</taxon>
        <taxon>Calocera</taxon>
    </lineage>
</organism>
<dbReference type="PIRSF" id="PIRSF037217">
    <property type="entry name" value="Carboxypeptidase_S"/>
    <property type="match status" value="1"/>
</dbReference>
<keyword evidence="3 7" id="KW-0479">Metal-binding</keyword>
<evidence type="ECO:0000256" key="3">
    <source>
        <dbReference type="ARBA" id="ARBA00022723"/>
    </source>
</evidence>
<dbReference type="FunCoup" id="A0A165FH47">
    <property type="interactions" value="9"/>
</dbReference>
<name>A0A165FH47_9BASI</name>
<dbReference type="Proteomes" id="UP000076842">
    <property type="component" value="Unassembled WGS sequence"/>
</dbReference>
<feature type="active site" evidence="6">
    <location>
        <position position="177"/>
    </location>
</feature>
<dbReference type="InterPro" id="IPR047177">
    <property type="entry name" value="Pept_M20A"/>
</dbReference>
<comment type="similarity">
    <text evidence="1">Belongs to the peptidase M20A family.</text>
</comment>
<evidence type="ECO:0000256" key="2">
    <source>
        <dbReference type="ARBA" id="ARBA00022670"/>
    </source>
</evidence>
<dbReference type="OrthoDB" id="3064516at2759"/>
<dbReference type="InterPro" id="IPR017141">
    <property type="entry name" value="Pept_M20_carboxypep"/>
</dbReference>
<evidence type="ECO:0000256" key="5">
    <source>
        <dbReference type="ARBA" id="ARBA00022833"/>
    </source>
</evidence>
<dbReference type="InterPro" id="IPR036264">
    <property type="entry name" value="Bact_exopeptidase_dim_dom"/>
</dbReference>
<gene>
    <name evidence="9" type="ORF">CALCODRAFT_435305</name>
</gene>
<dbReference type="InterPro" id="IPR002933">
    <property type="entry name" value="Peptidase_M20"/>
</dbReference>
<keyword evidence="5 7" id="KW-0862">Zinc</keyword>